<feature type="transmembrane region" description="Helical" evidence="8">
    <location>
        <begin position="28"/>
        <end position="56"/>
    </location>
</feature>
<evidence type="ECO:0000256" key="3">
    <source>
        <dbReference type="ARBA" id="ARBA00022741"/>
    </source>
</evidence>
<dbReference type="InterPro" id="IPR011527">
    <property type="entry name" value="ABC1_TM_dom"/>
</dbReference>
<dbReference type="GO" id="GO:0005886">
    <property type="term" value="C:plasma membrane"/>
    <property type="evidence" value="ECO:0007669"/>
    <property type="project" value="UniProtKB-SubCell"/>
</dbReference>
<dbReference type="PROSITE" id="PS50929">
    <property type="entry name" value="ABC_TM1F"/>
    <property type="match status" value="1"/>
</dbReference>
<gene>
    <name evidence="11" type="ORF">ER308_12305</name>
</gene>
<dbReference type="GO" id="GO:0016887">
    <property type="term" value="F:ATP hydrolysis activity"/>
    <property type="evidence" value="ECO:0007669"/>
    <property type="project" value="InterPro"/>
</dbReference>
<evidence type="ECO:0000259" key="9">
    <source>
        <dbReference type="PROSITE" id="PS50893"/>
    </source>
</evidence>
<comment type="subcellular location">
    <subcellularLocation>
        <location evidence="1">Cell membrane</location>
        <topology evidence="1">Multi-pass membrane protein</topology>
    </subcellularLocation>
</comment>
<dbReference type="Proteomes" id="UP000291469">
    <property type="component" value="Chromosome"/>
</dbReference>
<dbReference type="SUPFAM" id="SSF52540">
    <property type="entry name" value="P-loop containing nucleoside triphosphate hydrolases"/>
    <property type="match status" value="1"/>
</dbReference>
<dbReference type="Pfam" id="PF00005">
    <property type="entry name" value="ABC_tran"/>
    <property type="match status" value="1"/>
</dbReference>
<evidence type="ECO:0000256" key="7">
    <source>
        <dbReference type="SAM" id="MobiDB-lite"/>
    </source>
</evidence>
<dbReference type="OrthoDB" id="9806127at2"/>
<evidence type="ECO:0000256" key="1">
    <source>
        <dbReference type="ARBA" id="ARBA00004651"/>
    </source>
</evidence>
<keyword evidence="3" id="KW-0547">Nucleotide-binding</keyword>
<dbReference type="KEGG" id="erz:ER308_12305"/>
<dbReference type="Gene3D" id="1.20.1560.10">
    <property type="entry name" value="ABC transporter type 1, transmembrane domain"/>
    <property type="match status" value="1"/>
</dbReference>
<dbReference type="InterPro" id="IPR003593">
    <property type="entry name" value="AAA+_ATPase"/>
</dbReference>
<name>A0A411YGJ7_9ACTN</name>
<reference evidence="11 12" key="1">
    <citation type="submission" date="2019-01" db="EMBL/GenBank/DDBJ databases">
        <title>Egibacter rhizosphaerae EGI 80759T.</title>
        <authorList>
            <person name="Chen D.-D."/>
            <person name="Tian Y."/>
            <person name="Jiao J.-Y."/>
            <person name="Zhang X.-T."/>
            <person name="Zhang Y.-G."/>
            <person name="Zhang Y."/>
            <person name="Xiao M."/>
            <person name="Shu W.-S."/>
            <person name="Li W.-J."/>
        </authorList>
    </citation>
    <scope>NUCLEOTIDE SEQUENCE [LARGE SCALE GENOMIC DNA]</scope>
    <source>
        <strain evidence="11 12">EGI 80759</strain>
    </source>
</reference>
<feature type="transmembrane region" description="Helical" evidence="8">
    <location>
        <begin position="276"/>
        <end position="306"/>
    </location>
</feature>
<dbReference type="PANTHER" id="PTHR24221">
    <property type="entry name" value="ATP-BINDING CASSETTE SUB-FAMILY B"/>
    <property type="match status" value="1"/>
</dbReference>
<feature type="compositionally biased region" description="Low complexity" evidence="7">
    <location>
        <begin position="579"/>
        <end position="588"/>
    </location>
</feature>
<protein>
    <submittedName>
        <fullName evidence="11">ABC transporter ATP-binding protein</fullName>
    </submittedName>
</protein>
<feature type="transmembrane region" description="Helical" evidence="8">
    <location>
        <begin position="162"/>
        <end position="179"/>
    </location>
</feature>
<dbReference type="AlphaFoldDB" id="A0A411YGJ7"/>
<dbReference type="InterPro" id="IPR036640">
    <property type="entry name" value="ABC1_TM_sf"/>
</dbReference>
<dbReference type="GO" id="GO:0034040">
    <property type="term" value="F:ATPase-coupled lipid transmembrane transporter activity"/>
    <property type="evidence" value="ECO:0007669"/>
    <property type="project" value="TreeGrafter"/>
</dbReference>
<keyword evidence="5 8" id="KW-1133">Transmembrane helix</keyword>
<dbReference type="EMBL" id="CP036402">
    <property type="protein sequence ID" value="QBI20271.1"/>
    <property type="molecule type" value="Genomic_DNA"/>
</dbReference>
<evidence type="ECO:0000256" key="2">
    <source>
        <dbReference type="ARBA" id="ARBA00022692"/>
    </source>
</evidence>
<feature type="transmembrane region" description="Helical" evidence="8">
    <location>
        <begin position="185"/>
        <end position="204"/>
    </location>
</feature>
<keyword evidence="4 11" id="KW-0067">ATP-binding</keyword>
<keyword evidence="12" id="KW-1185">Reference proteome</keyword>
<evidence type="ECO:0000256" key="8">
    <source>
        <dbReference type="SAM" id="Phobius"/>
    </source>
</evidence>
<feature type="region of interest" description="Disordered" evidence="7">
    <location>
        <begin position="567"/>
        <end position="588"/>
    </location>
</feature>
<dbReference type="PANTHER" id="PTHR24221:SF654">
    <property type="entry name" value="ATP-BINDING CASSETTE SUB-FAMILY B MEMBER 6"/>
    <property type="match status" value="1"/>
</dbReference>
<feature type="transmembrane region" description="Helical" evidence="8">
    <location>
        <begin position="76"/>
        <end position="96"/>
    </location>
</feature>
<evidence type="ECO:0000313" key="11">
    <source>
        <dbReference type="EMBL" id="QBI20271.1"/>
    </source>
</evidence>
<evidence type="ECO:0000259" key="10">
    <source>
        <dbReference type="PROSITE" id="PS50929"/>
    </source>
</evidence>
<evidence type="ECO:0000313" key="12">
    <source>
        <dbReference type="Proteomes" id="UP000291469"/>
    </source>
</evidence>
<feature type="domain" description="ABC transmembrane type-1" evidence="10">
    <location>
        <begin position="28"/>
        <end position="325"/>
    </location>
</feature>
<dbReference type="SMART" id="SM00382">
    <property type="entry name" value="AAA"/>
    <property type="match status" value="1"/>
</dbReference>
<proteinExistence type="predicted"/>
<dbReference type="RefSeq" id="WP_131155268.1">
    <property type="nucleotide sequence ID" value="NZ_CP036402.1"/>
</dbReference>
<dbReference type="InterPro" id="IPR027417">
    <property type="entry name" value="P-loop_NTPase"/>
</dbReference>
<dbReference type="GO" id="GO:0140359">
    <property type="term" value="F:ABC-type transporter activity"/>
    <property type="evidence" value="ECO:0007669"/>
    <property type="project" value="InterPro"/>
</dbReference>
<accession>A0A411YGJ7</accession>
<dbReference type="GO" id="GO:0005524">
    <property type="term" value="F:ATP binding"/>
    <property type="evidence" value="ECO:0007669"/>
    <property type="project" value="UniProtKB-KW"/>
</dbReference>
<evidence type="ECO:0000256" key="5">
    <source>
        <dbReference type="ARBA" id="ARBA00022989"/>
    </source>
</evidence>
<organism evidence="11 12">
    <name type="scientific">Egibacter rhizosphaerae</name>
    <dbReference type="NCBI Taxonomy" id="1670831"/>
    <lineage>
        <taxon>Bacteria</taxon>
        <taxon>Bacillati</taxon>
        <taxon>Actinomycetota</taxon>
        <taxon>Nitriliruptoria</taxon>
        <taxon>Egibacterales</taxon>
        <taxon>Egibacteraceae</taxon>
        <taxon>Egibacter</taxon>
    </lineage>
</organism>
<dbReference type="Pfam" id="PF00664">
    <property type="entry name" value="ABC_membrane"/>
    <property type="match status" value="1"/>
</dbReference>
<evidence type="ECO:0000256" key="6">
    <source>
        <dbReference type="ARBA" id="ARBA00023136"/>
    </source>
</evidence>
<keyword evidence="6 8" id="KW-0472">Membrane</keyword>
<feature type="domain" description="ABC transporter" evidence="9">
    <location>
        <begin position="360"/>
        <end position="586"/>
    </location>
</feature>
<dbReference type="PROSITE" id="PS00211">
    <property type="entry name" value="ABC_TRANSPORTER_1"/>
    <property type="match status" value="1"/>
</dbReference>
<dbReference type="InterPro" id="IPR017871">
    <property type="entry name" value="ABC_transporter-like_CS"/>
</dbReference>
<dbReference type="InterPro" id="IPR003439">
    <property type="entry name" value="ABC_transporter-like_ATP-bd"/>
</dbReference>
<evidence type="ECO:0000256" key="4">
    <source>
        <dbReference type="ARBA" id="ARBA00022840"/>
    </source>
</evidence>
<keyword evidence="2 8" id="KW-0812">Transmembrane</keyword>
<dbReference type="SUPFAM" id="SSF90123">
    <property type="entry name" value="ABC transporter transmembrane region"/>
    <property type="match status" value="1"/>
</dbReference>
<dbReference type="InterPro" id="IPR039421">
    <property type="entry name" value="Type_1_exporter"/>
</dbReference>
<dbReference type="Gene3D" id="3.40.50.300">
    <property type="entry name" value="P-loop containing nucleotide triphosphate hydrolases"/>
    <property type="match status" value="1"/>
</dbReference>
<dbReference type="PROSITE" id="PS50893">
    <property type="entry name" value="ABC_TRANSPORTER_2"/>
    <property type="match status" value="1"/>
</dbReference>
<sequence>MSDLDTRTDRTTVSAIVGILKQYPRRSVILVALALASGLAEGIGLVVLLPLLGLAAEAETQPSPELAAFVEGALDVVGLSPTLGLLLAFMVLALTAKAGLRLASQWHAGAASALAARDLRMRLINAMMRARWGFYVQQPTGRLSNAVASEAMRASSLFPRTTDLLAGGFTLVIYVGIAFAVSWQIALLSILLGSLMVVSLRRLVSIARQAGREQTALLRSLIARLTDGLYAIKPLKAMGREDSLQPALQRETEELNHAQRRQVVATSAMGVAQEPLIAFFLAIIAYVFLSVLGLPFTELLFLALIFQRTVRKIGGLQKHWQSLASIESALWSIEESIDAAEAEAEAPKRHGRAPELREAVELREVDFAYGQTRVLGAYNLRIPAGELTALLGPSGAGKTTIVDLVTGLYRPDAGEVYVDDLPLEQADLHAWRERIGYVPQEVVLFHDSVRANVAMYDDELTDEDVWEALEAAGAGDFVATLPEQLDTVIGEHGTRLSGGQRQRVSIARALVRRPQLLVLDEATTALDPETEQAVLRTVRGLRGSVTILAISHQPALTQVADHVHRIAPLDPQAPPPDATDPAGVTPAR</sequence>